<accession>A0A8J5XH19</accession>
<evidence type="ECO:0000313" key="9">
    <source>
        <dbReference type="EMBL" id="KAG8468731.1"/>
    </source>
</evidence>
<dbReference type="GO" id="GO:0031298">
    <property type="term" value="C:replication fork protection complex"/>
    <property type="evidence" value="ECO:0007669"/>
    <property type="project" value="TreeGrafter"/>
</dbReference>
<dbReference type="GO" id="GO:0000076">
    <property type="term" value="P:DNA replication checkpoint signaling"/>
    <property type="evidence" value="ECO:0007669"/>
    <property type="project" value="UniProtKB-UniRule"/>
</dbReference>
<dbReference type="Proteomes" id="UP000751190">
    <property type="component" value="Unassembled WGS sequence"/>
</dbReference>
<dbReference type="PANTHER" id="PTHR13220:SF11">
    <property type="entry name" value="TIMELESS-INTERACTING PROTEIN"/>
    <property type="match status" value="1"/>
</dbReference>
<feature type="region of interest" description="Disordered" evidence="7">
    <location>
        <begin position="428"/>
        <end position="450"/>
    </location>
</feature>
<dbReference type="GO" id="GO:0006974">
    <property type="term" value="P:DNA damage response"/>
    <property type="evidence" value="ECO:0007669"/>
    <property type="project" value="UniProtKB-KW"/>
</dbReference>
<evidence type="ECO:0000256" key="6">
    <source>
        <dbReference type="RuleBase" id="RU366049"/>
    </source>
</evidence>
<name>A0A8J5XH19_DIALT</name>
<feature type="domain" description="Chromosome segregation in meiosis protein 3" evidence="8">
    <location>
        <begin position="113"/>
        <end position="193"/>
    </location>
</feature>
<evidence type="ECO:0000256" key="2">
    <source>
        <dbReference type="ARBA" id="ARBA00006075"/>
    </source>
</evidence>
<proteinExistence type="inferred from homology"/>
<dbReference type="InterPro" id="IPR012923">
    <property type="entry name" value="Csm3"/>
</dbReference>
<dbReference type="EMBL" id="JAGTXO010000004">
    <property type="protein sequence ID" value="KAG8468731.1"/>
    <property type="molecule type" value="Genomic_DNA"/>
</dbReference>
<dbReference type="OMA" id="ENELWND"/>
<feature type="compositionally biased region" description="Basic and acidic residues" evidence="7">
    <location>
        <begin position="430"/>
        <end position="450"/>
    </location>
</feature>
<sequence>MASVFEDGVAPANARKRGAAGGRKAEVPHEDGVPMKALTYANKCRLCSAEMPAGGSGWYNKDAESGRRLTCNACHDANVADGEAAARADGADGADGAAAPPPAVKKMRAPMPKVSEEVLRSKDGLTKLYKIASSKGAIRRTSDVASDLGHLLRLYREWGNKLVPALDFDEIIARTEKLGGTRRVREHLLFLRDVHLGLRSLDEHDDELAHAARRAAGEPAGDACSDEEGALDAGIDPTAGGGAHEADGEGAVADGASGATLDTPTAAGAPLTAAQRERIEAQRAAALERLAARQATAAAAAAAAAQGGVCDDDDYGADADEAAALEAEMLAAQRDEASAPRAARGGARGGAPGASLLGARARDEAMAEDEMAALEAEMAAARASPPRADARAFRRSGTCGVATHGGASAAGGCAEPFDPPVARQLEAEFETERDAPAARASQERSDDRWEAAALREGEDGLRSVSADAAAAAHAAAVAATAAQAEALEAELAMLDGDDF</sequence>
<comment type="caution">
    <text evidence="9">The sequence shown here is derived from an EMBL/GenBank/DDBJ whole genome shotgun (WGS) entry which is preliminary data.</text>
</comment>
<dbReference type="GO" id="GO:0031297">
    <property type="term" value="P:replication fork processing"/>
    <property type="evidence" value="ECO:0007669"/>
    <property type="project" value="UniProtKB-UniRule"/>
</dbReference>
<evidence type="ECO:0000313" key="10">
    <source>
        <dbReference type="Proteomes" id="UP000751190"/>
    </source>
</evidence>
<feature type="region of interest" description="Disordered" evidence="7">
    <location>
        <begin position="85"/>
        <end position="112"/>
    </location>
</feature>
<evidence type="ECO:0000259" key="8">
    <source>
        <dbReference type="Pfam" id="PF07962"/>
    </source>
</evidence>
<comment type="function">
    <text evidence="6">Plays an important role in the control of DNA replication and the maintenance of replication fork stability.</text>
</comment>
<dbReference type="GO" id="GO:0003677">
    <property type="term" value="F:DNA binding"/>
    <property type="evidence" value="ECO:0007669"/>
    <property type="project" value="TreeGrafter"/>
</dbReference>
<feature type="region of interest" description="Disordered" evidence="7">
    <location>
        <begin position="213"/>
        <end position="258"/>
    </location>
</feature>
<keyword evidence="5 6" id="KW-0131">Cell cycle</keyword>
<gene>
    <name evidence="9" type="ORF">KFE25_013814</name>
</gene>
<evidence type="ECO:0000256" key="7">
    <source>
        <dbReference type="SAM" id="MobiDB-lite"/>
    </source>
</evidence>
<comment type="similarity">
    <text evidence="2 6">Belongs to the CSM3 family.</text>
</comment>
<organism evidence="9 10">
    <name type="scientific">Diacronema lutheri</name>
    <name type="common">Unicellular marine alga</name>
    <name type="synonym">Monochrysis lutheri</name>
    <dbReference type="NCBI Taxonomy" id="2081491"/>
    <lineage>
        <taxon>Eukaryota</taxon>
        <taxon>Haptista</taxon>
        <taxon>Haptophyta</taxon>
        <taxon>Pavlovophyceae</taxon>
        <taxon>Pavlovales</taxon>
        <taxon>Pavlovaceae</taxon>
        <taxon>Diacronema</taxon>
    </lineage>
</organism>
<keyword evidence="4 6" id="KW-0539">Nucleus</keyword>
<dbReference type="PANTHER" id="PTHR13220">
    <property type="entry name" value="TIMELESS INTERACTING-RELATED"/>
    <property type="match status" value="1"/>
</dbReference>
<dbReference type="Pfam" id="PF07962">
    <property type="entry name" value="Swi3"/>
    <property type="match status" value="1"/>
</dbReference>
<keyword evidence="3 6" id="KW-0227">DNA damage</keyword>
<protein>
    <recommendedName>
        <fullName evidence="8">Chromosome segregation in meiosis protein 3 domain-containing protein</fullName>
    </recommendedName>
</protein>
<feature type="region of interest" description="Disordered" evidence="7">
    <location>
        <begin position="333"/>
        <end position="362"/>
    </location>
</feature>
<dbReference type="AlphaFoldDB" id="A0A8J5XH19"/>
<dbReference type="GO" id="GO:0043111">
    <property type="term" value="P:replication fork arrest"/>
    <property type="evidence" value="ECO:0007669"/>
    <property type="project" value="TreeGrafter"/>
</dbReference>
<comment type="subcellular location">
    <subcellularLocation>
        <location evidence="1 6">Nucleus</location>
    </subcellularLocation>
</comment>
<dbReference type="OrthoDB" id="437078at2759"/>
<evidence type="ECO:0000256" key="3">
    <source>
        <dbReference type="ARBA" id="ARBA00022763"/>
    </source>
</evidence>
<evidence type="ECO:0000256" key="1">
    <source>
        <dbReference type="ARBA" id="ARBA00004123"/>
    </source>
</evidence>
<evidence type="ECO:0000256" key="4">
    <source>
        <dbReference type="ARBA" id="ARBA00023242"/>
    </source>
</evidence>
<dbReference type="InterPro" id="IPR040038">
    <property type="entry name" value="TIPIN/Csm3/Swi3"/>
</dbReference>
<feature type="compositionally biased region" description="Low complexity" evidence="7">
    <location>
        <begin position="249"/>
        <end position="258"/>
    </location>
</feature>
<reference evidence="9" key="1">
    <citation type="submission" date="2021-05" db="EMBL/GenBank/DDBJ databases">
        <title>The genome of the haptophyte Pavlova lutheri (Diacronema luteri, Pavlovales) - a model for lipid biosynthesis in eukaryotic algae.</title>
        <authorList>
            <person name="Hulatt C.J."/>
            <person name="Posewitz M.C."/>
        </authorList>
    </citation>
    <scope>NUCLEOTIDE SEQUENCE</scope>
    <source>
        <strain evidence="9">NIVA-4/92</strain>
    </source>
</reference>
<feature type="region of interest" description="Disordered" evidence="7">
    <location>
        <begin position="1"/>
        <end position="28"/>
    </location>
</feature>
<evidence type="ECO:0000256" key="5">
    <source>
        <dbReference type="ARBA" id="ARBA00023306"/>
    </source>
</evidence>
<keyword evidence="10" id="KW-1185">Reference proteome</keyword>